<gene>
    <name evidence="8" type="ORF">PIB30_079509</name>
</gene>
<dbReference type="InterPro" id="IPR001087">
    <property type="entry name" value="GDSL"/>
</dbReference>
<evidence type="ECO:0000256" key="5">
    <source>
        <dbReference type="ARBA" id="ARBA00022801"/>
    </source>
</evidence>
<dbReference type="InterPro" id="IPR035669">
    <property type="entry name" value="SGNH_plant_lipase-like"/>
</dbReference>
<comment type="subcellular location">
    <subcellularLocation>
        <location evidence="1">Secreted</location>
    </subcellularLocation>
</comment>
<keyword evidence="7" id="KW-0443">Lipid metabolism</keyword>
<keyword evidence="4" id="KW-0732">Signal</keyword>
<dbReference type="Pfam" id="PF00657">
    <property type="entry name" value="Lipase_GDSL"/>
    <property type="match status" value="1"/>
</dbReference>
<keyword evidence="9" id="KW-1185">Reference proteome</keyword>
<comment type="caution">
    <text evidence="8">The sequence shown here is derived from an EMBL/GenBank/DDBJ whole genome shotgun (WGS) entry which is preliminary data.</text>
</comment>
<dbReference type="PANTHER" id="PTHR45650">
    <property type="entry name" value="GDSL-LIKE LIPASE/ACYLHYDROLASE-RELATED"/>
    <property type="match status" value="1"/>
</dbReference>
<dbReference type="PANTHER" id="PTHR45650:SF14">
    <property type="entry name" value="GDSL ESTERASE_LIPASE 7-LIKE"/>
    <property type="match status" value="1"/>
</dbReference>
<dbReference type="EMBL" id="JASCZI010152164">
    <property type="protein sequence ID" value="MED6175557.1"/>
    <property type="molecule type" value="Genomic_DNA"/>
</dbReference>
<sequence>MDSGNNNFLPTSAKANYLPYGSNFAHGPTGRFTNGRTVADFIAEYLGLPYPPPYLSLHGQMSLSGINYASGSCGILPESGALLGKCKSLSEQINLFEWTIETNIEISQHLSKSIYLVAVGSNDYINNYLETKFDTSKRYHPQTFAHLLIHNLSQEFQRLYKLGGRKIVMFEIGPLGCLPSISKTHLHKGDCLEETNQIVSYFNEMLPSMLNNLTFTLPHSFFVLGRINSKVYDAVTNPTTYGLTDGKSPCCRTWENASAVCIPLTVPCINPFQHIFWDGYHLTEPFYSFLASQCLHADSLCTPLSIQQLVKM</sequence>
<evidence type="ECO:0000313" key="9">
    <source>
        <dbReference type="Proteomes" id="UP001341840"/>
    </source>
</evidence>
<evidence type="ECO:0000256" key="1">
    <source>
        <dbReference type="ARBA" id="ARBA00004613"/>
    </source>
</evidence>
<evidence type="ECO:0000313" key="8">
    <source>
        <dbReference type="EMBL" id="MED6175557.1"/>
    </source>
</evidence>
<keyword evidence="6" id="KW-0442">Lipid degradation</keyword>
<evidence type="ECO:0000256" key="3">
    <source>
        <dbReference type="ARBA" id="ARBA00022525"/>
    </source>
</evidence>
<proteinExistence type="inferred from homology"/>
<dbReference type="Proteomes" id="UP001341840">
    <property type="component" value="Unassembled WGS sequence"/>
</dbReference>
<dbReference type="InterPro" id="IPR036514">
    <property type="entry name" value="SGNH_hydro_sf"/>
</dbReference>
<evidence type="ECO:0000256" key="7">
    <source>
        <dbReference type="ARBA" id="ARBA00023098"/>
    </source>
</evidence>
<evidence type="ECO:0000256" key="6">
    <source>
        <dbReference type="ARBA" id="ARBA00022963"/>
    </source>
</evidence>
<evidence type="ECO:0008006" key="10">
    <source>
        <dbReference type="Google" id="ProtNLM"/>
    </source>
</evidence>
<name>A0ABU6VRI1_9FABA</name>
<keyword evidence="5" id="KW-0378">Hydrolase</keyword>
<evidence type="ECO:0000256" key="2">
    <source>
        <dbReference type="ARBA" id="ARBA00008668"/>
    </source>
</evidence>
<dbReference type="InterPro" id="IPR051238">
    <property type="entry name" value="GDSL_esterase/lipase"/>
</dbReference>
<accession>A0ABU6VRI1</accession>
<dbReference type="Gene3D" id="3.40.50.1110">
    <property type="entry name" value="SGNH hydrolase"/>
    <property type="match status" value="1"/>
</dbReference>
<dbReference type="CDD" id="cd01837">
    <property type="entry name" value="SGNH_plant_lipase_like"/>
    <property type="match status" value="1"/>
</dbReference>
<organism evidence="8 9">
    <name type="scientific">Stylosanthes scabra</name>
    <dbReference type="NCBI Taxonomy" id="79078"/>
    <lineage>
        <taxon>Eukaryota</taxon>
        <taxon>Viridiplantae</taxon>
        <taxon>Streptophyta</taxon>
        <taxon>Embryophyta</taxon>
        <taxon>Tracheophyta</taxon>
        <taxon>Spermatophyta</taxon>
        <taxon>Magnoliopsida</taxon>
        <taxon>eudicotyledons</taxon>
        <taxon>Gunneridae</taxon>
        <taxon>Pentapetalae</taxon>
        <taxon>rosids</taxon>
        <taxon>fabids</taxon>
        <taxon>Fabales</taxon>
        <taxon>Fabaceae</taxon>
        <taxon>Papilionoideae</taxon>
        <taxon>50 kb inversion clade</taxon>
        <taxon>dalbergioids sensu lato</taxon>
        <taxon>Dalbergieae</taxon>
        <taxon>Pterocarpus clade</taxon>
        <taxon>Stylosanthes</taxon>
    </lineage>
</organism>
<comment type="similarity">
    <text evidence="2">Belongs to the 'GDSL' lipolytic enzyme family.</text>
</comment>
<evidence type="ECO:0000256" key="4">
    <source>
        <dbReference type="ARBA" id="ARBA00022729"/>
    </source>
</evidence>
<keyword evidence="3" id="KW-0964">Secreted</keyword>
<protein>
    <recommendedName>
        <fullName evidence="10">GDSL esterase/lipase 7</fullName>
    </recommendedName>
</protein>
<reference evidence="8 9" key="1">
    <citation type="journal article" date="2023" name="Plants (Basel)">
        <title>Bridging the Gap: Combining Genomics and Transcriptomics Approaches to Understand Stylosanthes scabra, an Orphan Legume from the Brazilian Caatinga.</title>
        <authorList>
            <person name="Ferreira-Neto J.R.C."/>
            <person name="da Silva M.D."/>
            <person name="Binneck E."/>
            <person name="de Melo N.F."/>
            <person name="da Silva R.H."/>
            <person name="de Melo A.L.T.M."/>
            <person name="Pandolfi V."/>
            <person name="Bustamante F.O."/>
            <person name="Brasileiro-Vidal A.C."/>
            <person name="Benko-Iseppon A.M."/>
        </authorList>
    </citation>
    <scope>NUCLEOTIDE SEQUENCE [LARGE SCALE GENOMIC DNA]</scope>
    <source>
        <tissue evidence="8">Leaves</tissue>
    </source>
</reference>